<feature type="compositionally biased region" description="Basic residues" evidence="3">
    <location>
        <begin position="148"/>
        <end position="159"/>
    </location>
</feature>
<evidence type="ECO:0000256" key="1">
    <source>
        <dbReference type="ARBA" id="ARBA00010520"/>
    </source>
</evidence>
<organism evidence="4 5">
    <name type="scientific">Sphaerulina musiva (strain SO2202)</name>
    <name type="common">Poplar stem canker fungus</name>
    <name type="synonym">Septoria musiva</name>
    <dbReference type="NCBI Taxonomy" id="692275"/>
    <lineage>
        <taxon>Eukaryota</taxon>
        <taxon>Fungi</taxon>
        <taxon>Dikarya</taxon>
        <taxon>Ascomycota</taxon>
        <taxon>Pezizomycotina</taxon>
        <taxon>Dothideomycetes</taxon>
        <taxon>Dothideomycetidae</taxon>
        <taxon>Mycosphaerellales</taxon>
        <taxon>Mycosphaerellaceae</taxon>
        <taxon>Sphaerulina</taxon>
    </lineage>
</organism>
<feature type="region of interest" description="Disordered" evidence="3">
    <location>
        <begin position="47"/>
        <end position="67"/>
    </location>
</feature>
<accession>M3C9V5</accession>
<protein>
    <recommendedName>
        <fullName evidence="2">mRNA stability protein</fullName>
    </recommendedName>
</protein>
<dbReference type="PANTHER" id="PTHR10358">
    <property type="entry name" value="ENDOSULFINE"/>
    <property type="match status" value="1"/>
</dbReference>
<comment type="similarity">
    <text evidence="1 2">Belongs to the endosulfine family.</text>
</comment>
<evidence type="ECO:0000313" key="5">
    <source>
        <dbReference type="Proteomes" id="UP000016931"/>
    </source>
</evidence>
<dbReference type="PANTHER" id="PTHR10358:SF6">
    <property type="entry name" value="ENDOSULFINE, ISOFORM A"/>
    <property type="match status" value="1"/>
</dbReference>
<feature type="compositionally biased region" description="Low complexity" evidence="3">
    <location>
        <begin position="16"/>
        <end position="30"/>
    </location>
</feature>
<feature type="compositionally biased region" description="Polar residues" evidence="3">
    <location>
        <begin position="308"/>
        <end position="322"/>
    </location>
</feature>
<dbReference type="GO" id="GO:0004864">
    <property type="term" value="F:protein phosphatase inhibitor activity"/>
    <property type="evidence" value="ECO:0007669"/>
    <property type="project" value="TreeGrafter"/>
</dbReference>
<keyword evidence="5" id="KW-1185">Reference proteome</keyword>
<dbReference type="Proteomes" id="UP000016931">
    <property type="component" value="Unassembled WGS sequence"/>
</dbReference>
<dbReference type="STRING" id="692275.M3C9V5"/>
<dbReference type="InterPro" id="IPR006760">
    <property type="entry name" value="Endosulphine"/>
</dbReference>
<feature type="region of interest" description="Disordered" evidence="3">
    <location>
        <begin position="87"/>
        <end position="159"/>
    </location>
</feature>
<proteinExistence type="inferred from homology"/>
<dbReference type="GeneID" id="27904466"/>
<gene>
    <name evidence="4" type="ORF">SEPMUDRAFT_152250</name>
</gene>
<evidence type="ECO:0000313" key="4">
    <source>
        <dbReference type="EMBL" id="EMF08635.1"/>
    </source>
</evidence>
<dbReference type="EMBL" id="KB456271">
    <property type="protein sequence ID" value="EMF08635.1"/>
    <property type="molecule type" value="Genomic_DNA"/>
</dbReference>
<reference evidence="4 5" key="1">
    <citation type="journal article" date="2012" name="PLoS Pathog.">
        <title>Diverse lifestyles and strategies of plant pathogenesis encoded in the genomes of eighteen Dothideomycetes fungi.</title>
        <authorList>
            <person name="Ohm R.A."/>
            <person name="Feau N."/>
            <person name="Henrissat B."/>
            <person name="Schoch C.L."/>
            <person name="Horwitz B.A."/>
            <person name="Barry K.W."/>
            <person name="Condon B.J."/>
            <person name="Copeland A.C."/>
            <person name="Dhillon B."/>
            <person name="Glaser F."/>
            <person name="Hesse C.N."/>
            <person name="Kosti I."/>
            <person name="LaButti K."/>
            <person name="Lindquist E.A."/>
            <person name="Lucas S."/>
            <person name="Salamov A.A."/>
            <person name="Bradshaw R.E."/>
            <person name="Ciuffetti L."/>
            <person name="Hamelin R.C."/>
            <person name="Kema G.H.J."/>
            <person name="Lawrence C."/>
            <person name="Scott J.A."/>
            <person name="Spatafora J.W."/>
            <person name="Turgeon B.G."/>
            <person name="de Wit P.J.G.M."/>
            <person name="Zhong S."/>
            <person name="Goodwin S.B."/>
            <person name="Grigoriev I.V."/>
        </authorList>
    </citation>
    <scope>NUCLEOTIDE SEQUENCE [LARGE SCALE GENOMIC DNA]</scope>
    <source>
        <strain evidence="4 5">SO2202</strain>
    </source>
</reference>
<dbReference type="GO" id="GO:0005737">
    <property type="term" value="C:cytoplasm"/>
    <property type="evidence" value="ECO:0007669"/>
    <property type="project" value="TreeGrafter"/>
</dbReference>
<evidence type="ECO:0000256" key="3">
    <source>
        <dbReference type="SAM" id="MobiDB-lite"/>
    </source>
</evidence>
<dbReference type="OrthoDB" id="5949865at2759"/>
<feature type="region of interest" description="Disordered" evidence="3">
    <location>
        <begin position="279"/>
        <end position="388"/>
    </location>
</feature>
<dbReference type="Pfam" id="PF04667">
    <property type="entry name" value="Endosulfine"/>
    <property type="match status" value="1"/>
</dbReference>
<name>M3C9V5_SPHMS</name>
<dbReference type="RefSeq" id="XP_016756756.1">
    <property type="nucleotide sequence ID" value="XM_016907329.1"/>
</dbReference>
<feature type="region of interest" description="Disordered" evidence="3">
    <location>
        <begin position="8"/>
        <end position="30"/>
    </location>
</feature>
<dbReference type="AlphaFoldDB" id="M3C9V5"/>
<sequence>MLHCVRRQRVEEKCPRPSSRSSSSFASNPSSVLAVLHQSAHLPARCSRGLSTTAQRPLPPCDQQRREESITSDFNFIPSSSDPFASSCTDPGIGHLPTNSTHHYHHSDDASFNAIGSAPPRLVSPNLSSPAPTRPKALESCTDTTRPAQKRARHTKKRRDLQARDLLRKTTTTAAERFRLTTTTTYPSTSSKMALNPHKQNKVDVSVRLHTPHSHSPPIHRRHIVPDVLIPLCESLTPFWQSLTEEEQKLFRLYGKLPNKKDLFSKKLQERKYFDSGDYAMSKAGKNDDASLSGGLGREHPTPENIPHLSQQVSAGTPTTENGPRGSISGAPALHPTLSGNGQQAGSPVKEASHLHRESSVNEQDLPDDLQQARASDQSETADIPIRQ</sequence>
<evidence type="ECO:0000256" key="2">
    <source>
        <dbReference type="RuleBase" id="RU363120"/>
    </source>
</evidence>
<feature type="compositionally biased region" description="Basic and acidic residues" evidence="3">
    <location>
        <begin position="351"/>
        <end position="360"/>
    </location>
</feature>
<dbReference type="HOGENOM" id="CLU_712071_0_0_1"/>
<comment type="function">
    <text evidence="2">Plays an essential role in initiation of the G0 program by preventing the degradation of specific nutrient-regulated mRNAs via the 5'-3' mRNA decay pathway.</text>
</comment>
<dbReference type="eggNOG" id="KOG4076">
    <property type="taxonomic scope" value="Eukaryota"/>
</dbReference>